<dbReference type="Proteomes" id="UP000694240">
    <property type="component" value="Chromosome 8"/>
</dbReference>
<dbReference type="PANTHER" id="PTHR31111:SF113">
    <property type="entry name" value="F-BOX ASSOCIATED UBIQUITINATION EFFECTOR FAMILY PROTEIN"/>
    <property type="match status" value="1"/>
</dbReference>
<keyword evidence="3" id="KW-1185">Reference proteome</keyword>
<dbReference type="PANTHER" id="PTHR31111">
    <property type="entry name" value="BNAA05G37150D PROTEIN-RELATED"/>
    <property type="match status" value="1"/>
</dbReference>
<comment type="caution">
    <text evidence="2">The sequence shown here is derived from an EMBL/GenBank/DDBJ whole genome shotgun (WGS) entry which is preliminary data.</text>
</comment>
<dbReference type="InterPro" id="IPR017451">
    <property type="entry name" value="F-box-assoc_interact_dom"/>
</dbReference>
<dbReference type="EMBL" id="JAEFBK010000008">
    <property type="protein sequence ID" value="KAG7576797.1"/>
    <property type="molecule type" value="Genomic_DNA"/>
</dbReference>
<sequence length="182" mass="21194">MIQCCKPHVPHGSEICINGVLYYTAVEKESLMVTTVVCFDISSEKFSFMKVTETFNRDLPRSTTMINYNGKLGLLMGKSFELRVLEDAGKHEWSTHVYMLPPLWKNLVGEETNLRFLGLSGTNEIVLSYKYPSTFMPSYVFYYNIERNTIRRLQIQGMEEFNGKRCYIYLNHVENIKLIQAF</sequence>
<dbReference type="Pfam" id="PF08268">
    <property type="entry name" value="FBA_3"/>
    <property type="match status" value="1"/>
</dbReference>
<feature type="domain" description="F-box associated beta-propeller type 3" evidence="1">
    <location>
        <begin position="1"/>
        <end position="173"/>
    </location>
</feature>
<gene>
    <name evidence="2" type="ORF">ISN45_Aa03g011400</name>
</gene>
<accession>A0A8T2AVJ2</accession>
<dbReference type="AlphaFoldDB" id="A0A8T2AVJ2"/>
<proteinExistence type="predicted"/>
<reference evidence="2 3" key="1">
    <citation type="submission" date="2020-12" db="EMBL/GenBank/DDBJ databases">
        <title>Concerted genomic and epigenomic changes stabilize Arabidopsis allopolyploids.</title>
        <authorList>
            <person name="Chen Z."/>
        </authorList>
    </citation>
    <scope>NUCLEOTIDE SEQUENCE [LARGE SCALE GENOMIC DNA]</scope>
    <source>
        <strain evidence="2">Allo738</strain>
        <tissue evidence="2">Leaf</tissue>
    </source>
</reference>
<evidence type="ECO:0000259" key="1">
    <source>
        <dbReference type="Pfam" id="PF08268"/>
    </source>
</evidence>
<organism evidence="2 3">
    <name type="scientific">Arabidopsis thaliana x Arabidopsis arenosa</name>
    <dbReference type="NCBI Taxonomy" id="1240361"/>
    <lineage>
        <taxon>Eukaryota</taxon>
        <taxon>Viridiplantae</taxon>
        <taxon>Streptophyta</taxon>
        <taxon>Embryophyta</taxon>
        <taxon>Tracheophyta</taxon>
        <taxon>Spermatophyta</taxon>
        <taxon>Magnoliopsida</taxon>
        <taxon>eudicotyledons</taxon>
        <taxon>Gunneridae</taxon>
        <taxon>Pentapetalae</taxon>
        <taxon>rosids</taxon>
        <taxon>malvids</taxon>
        <taxon>Brassicales</taxon>
        <taxon>Brassicaceae</taxon>
        <taxon>Camelineae</taxon>
        <taxon>Arabidopsis</taxon>
    </lineage>
</organism>
<dbReference type="InterPro" id="IPR013187">
    <property type="entry name" value="F-box-assoc_dom_typ3"/>
</dbReference>
<evidence type="ECO:0000313" key="2">
    <source>
        <dbReference type="EMBL" id="KAG7576797.1"/>
    </source>
</evidence>
<evidence type="ECO:0000313" key="3">
    <source>
        <dbReference type="Proteomes" id="UP000694240"/>
    </source>
</evidence>
<protein>
    <submittedName>
        <fullName evidence="2">F-box associated domain type 3</fullName>
    </submittedName>
</protein>
<dbReference type="NCBIfam" id="TIGR01640">
    <property type="entry name" value="F_box_assoc_1"/>
    <property type="match status" value="1"/>
</dbReference>
<name>A0A8T2AVJ2_9BRAS</name>